<name>A0ABW2MXB6_9FLAO</name>
<dbReference type="GO" id="GO:0016787">
    <property type="term" value="F:hydrolase activity"/>
    <property type="evidence" value="ECO:0007669"/>
    <property type="project" value="UniProtKB-KW"/>
</dbReference>
<protein>
    <submittedName>
        <fullName evidence="1">Alpha/beta fold hydrolase</fullName>
    </submittedName>
</protein>
<dbReference type="SUPFAM" id="SSF53474">
    <property type="entry name" value="alpha/beta-Hydrolases"/>
    <property type="match status" value="1"/>
</dbReference>
<dbReference type="EMBL" id="JBHTBN010000007">
    <property type="protein sequence ID" value="MFC7358542.1"/>
    <property type="molecule type" value="Genomic_DNA"/>
</dbReference>
<proteinExistence type="predicted"/>
<sequence length="221" mass="25289">MNSQKIHVYFVPGLAAGKEIFRNIKLPEDTFQIHILEWLLPENKEKMSSYAQRMAAKIHHKNPVLIGVSFGGVVAQEMSKFLKCDKLIIISSVKKRTELPKRLRIASKTGLYKLVPTRLVLSTDDLTKYAVGPRSKKRLGLYNDYLHVRDKDYLDWAIKNMVCWKRREVLPGISHIHGDSDIVFPLKNIEDCAIIKGGTHVMILNKGKEVSEKIVDIIQEK</sequence>
<evidence type="ECO:0000313" key="1">
    <source>
        <dbReference type="EMBL" id="MFC7358542.1"/>
    </source>
</evidence>
<evidence type="ECO:0000313" key="2">
    <source>
        <dbReference type="Proteomes" id="UP001596415"/>
    </source>
</evidence>
<organism evidence="1 2">
    <name type="scientific">Jejudonia soesokkakensis</name>
    <dbReference type="NCBI Taxonomy" id="1323432"/>
    <lineage>
        <taxon>Bacteria</taxon>
        <taxon>Pseudomonadati</taxon>
        <taxon>Bacteroidota</taxon>
        <taxon>Flavobacteriia</taxon>
        <taxon>Flavobacteriales</taxon>
        <taxon>Flavobacteriaceae</taxon>
        <taxon>Jejudonia</taxon>
    </lineage>
</organism>
<gene>
    <name evidence="1" type="ORF">ACFQO1_12645</name>
</gene>
<dbReference type="Proteomes" id="UP001596415">
    <property type="component" value="Unassembled WGS sequence"/>
</dbReference>
<dbReference type="InterPro" id="IPR029058">
    <property type="entry name" value="AB_hydrolase_fold"/>
</dbReference>
<dbReference type="Gene3D" id="3.40.50.1820">
    <property type="entry name" value="alpha/beta hydrolase"/>
    <property type="match status" value="1"/>
</dbReference>
<comment type="caution">
    <text evidence="1">The sequence shown here is derived from an EMBL/GenBank/DDBJ whole genome shotgun (WGS) entry which is preliminary data.</text>
</comment>
<reference evidence="2" key="1">
    <citation type="journal article" date="2019" name="Int. J. Syst. Evol. Microbiol.">
        <title>The Global Catalogue of Microorganisms (GCM) 10K type strain sequencing project: providing services to taxonomists for standard genome sequencing and annotation.</title>
        <authorList>
            <consortium name="The Broad Institute Genomics Platform"/>
            <consortium name="The Broad Institute Genome Sequencing Center for Infectious Disease"/>
            <person name="Wu L."/>
            <person name="Ma J."/>
        </authorList>
    </citation>
    <scope>NUCLEOTIDE SEQUENCE [LARGE SCALE GENOMIC DNA]</scope>
    <source>
        <strain evidence="2">CGMCC 1.16306</strain>
    </source>
</reference>
<keyword evidence="1" id="KW-0378">Hydrolase</keyword>
<dbReference type="RefSeq" id="WP_380218518.1">
    <property type="nucleotide sequence ID" value="NZ_JBHTBN010000007.1"/>
</dbReference>
<accession>A0ABW2MXB6</accession>
<keyword evidence="2" id="KW-1185">Reference proteome</keyword>